<feature type="signal peptide" evidence="1">
    <location>
        <begin position="1"/>
        <end position="22"/>
    </location>
</feature>
<evidence type="ECO:0000313" key="3">
    <source>
        <dbReference type="Proteomes" id="UP001218788"/>
    </source>
</evidence>
<comment type="caution">
    <text evidence="2">The sequence shown here is derived from an EMBL/GenBank/DDBJ whole genome shotgun (WGS) entry which is preliminary data.</text>
</comment>
<keyword evidence="3" id="KW-1185">Reference proteome</keyword>
<name>A0ABT5L0K5_9ALTE</name>
<keyword evidence="1" id="KW-0732">Signal</keyword>
<gene>
    <name evidence="2" type="ORF">OIK42_07325</name>
</gene>
<reference evidence="2 3" key="1">
    <citation type="submission" date="2022-10" db="EMBL/GenBank/DDBJ databases">
        <title>Alteromonas sp. chi3 Genome sequencing.</title>
        <authorList>
            <person name="Park S."/>
        </authorList>
    </citation>
    <scope>NUCLEOTIDE SEQUENCE [LARGE SCALE GENOMIC DNA]</scope>
    <source>
        <strain evidence="3">chi3</strain>
    </source>
</reference>
<dbReference type="Proteomes" id="UP001218788">
    <property type="component" value="Unassembled WGS sequence"/>
</dbReference>
<evidence type="ECO:0008006" key="4">
    <source>
        <dbReference type="Google" id="ProtNLM"/>
    </source>
</evidence>
<organism evidence="2 3">
    <name type="scientific">Alteromonas gilva</name>
    <dbReference type="NCBI Taxonomy" id="2987522"/>
    <lineage>
        <taxon>Bacteria</taxon>
        <taxon>Pseudomonadati</taxon>
        <taxon>Pseudomonadota</taxon>
        <taxon>Gammaproteobacteria</taxon>
        <taxon>Alteromonadales</taxon>
        <taxon>Alteromonadaceae</taxon>
        <taxon>Alteromonas/Salinimonas group</taxon>
        <taxon>Alteromonas</taxon>
    </lineage>
</organism>
<evidence type="ECO:0000313" key="2">
    <source>
        <dbReference type="EMBL" id="MDC8830569.1"/>
    </source>
</evidence>
<feature type="chain" id="PRO_5046901905" description="TonB-dependent receptor" evidence="1">
    <location>
        <begin position="23"/>
        <end position="91"/>
    </location>
</feature>
<proteinExistence type="predicted"/>
<dbReference type="RefSeq" id="WP_273639493.1">
    <property type="nucleotide sequence ID" value="NZ_JAQQXP010000001.1"/>
</dbReference>
<evidence type="ECO:0000256" key="1">
    <source>
        <dbReference type="SAM" id="SignalP"/>
    </source>
</evidence>
<protein>
    <recommendedName>
        <fullName evidence="4">TonB-dependent receptor</fullName>
    </recommendedName>
</protein>
<accession>A0ABT5L0K5</accession>
<dbReference type="EMBL" id="JAQQXP010000001">
    <property type="protein sequence ID" value="MDC8830569.1"/>
    <property type="molecule type" value="Genomic_DNA"/>
</dbReference>
<sequence>MKKQLTLIAGLIALSWAGQTMATETQALQLKPVNTMVMPLEILLEQPVIDVSTSIREQANSNLQTPNAVDTVLLVREDRLRTNQERSPRAE</sequence>